<evidence type="ECO:0000313" key="3">
    <source>
        <dbReference type="Proteomes" id="UP000005307"/>
    </source>
</evidence>
<accession>M9RK58</accession>
<reference evidence="2 3" key="1">
    <citation type="journal article" date="2013" name="PLoS ONE">
        <title>Poles Apart: Arctic and Antarctic Octadecabacter strains Share High Genome Plasticity and a New Type of Xanthorhodopsin.</title>
        <authorList>
            <person name="Vollmers J."/>
            <person name="Voget S."/>
            <person name="Dietrich S."/>
            <person name="Gollnow K."/>
            <person name="Smits M."/>
            <person name="Meyer K."/>
            <person name="Brinkhoff T."/>
            <person name="Simon M."/>
            <person name="Daniel R."/>
        </authorList>
    </citation>
    <scope>NUCLEOTIDE SEQUENCE [LARGE SCALE GENOMIC DNA]</scope>
    <source>
        <strain evidence="2 3">307</strain>
        <plasmid evidence="2">pOA307_63</plasmid>
    </source>
</reference>
<keyword evidence="2" id="KW-0614">Plasmid</keyword>
<organism evidence="2 3">
    <name type="scientific">Octadecabacter antarcticus 307</name>
    <dbReference type="NCBI Taxonomy" id="391626"/>
    <lineage>
        <taxon>Bacteria</taxon>
        <taxon>Pseudomonadati</taxon>
        <taxon>Pseudomonadota</taxon>
        <taxon>Alphaproteobacteria</taxon>
        <taxon>Rhodobacterales</taxon>
        <taxon>Roseobacteraceae</taxon>
        <taxon>Octadecabacter</taxon>
    </lineage>
</organism>
<dbReference type="NCBIfam" id="TIGR03453">
    <property type="entry name" value="partition_RepA"/>
    <property type="match status" value="1"/>
</dbReference>
<dbReference type="KEGG" id="oat:OAN307_63p00010"/>
<evidence type="ECO:0000259" key="1">
    <source>
        <dbReference type="Pfam" id="PF13614"/>
    </source>
</evidence>
<dbReference type="HOGENOM" id="CLU_037612_9_0_5"/>
<dbReference type="InterPro" id="IPR027417">
    <property type="entry name" value="P-loop_NTPase"/>
</dbReference>
<dbReference type="CDD" id="cd02042">
    <property type="entry name" value="ParAB_family"/>
    <property type="match status" value="1"/>
</dbReference>
<keyword evidence="3" id="KW-1185">Reference proteome</keyword>
<name>M9RK58_9RHOB</name>
<geneLocation type="plasmid" evidence="2 3">
    <name>pOA307_63</name>
</geneLocation>
<dbReference type="PANTHER" id="PTHR13696">
    <property type="entry name" value="P-LOOP CONTAINING NUCLEOSIDE TRIPHOSPHATE HYDROLASE"/>
    <property type="match status" value="1"/>
</dbReference>
<dbReference type="InterPro" id="IPR025669">
    <property type="entry name" value="AAA_dom"/>
</dbReference>
<gene>
    <name evidence="2" type="ORF">OAN307_63p00010</name>
</gene>
<feature type="domain" description="AAA" evidence="1">
    <location>
        <begin position="124"/>
        <end position="294"/>
    </location>
</feature>
<dbReference type="EMBL" id="CP003741">
    <property type="protein sequence ID" value="AGI70220.1"/>
    <property type="molecule type" value="Genomic_DNA"/>
</dbReference>
<dbReference type="InterPro" id="IPR050678">
    <property type="entry name" value="DNA_Partitioning_ATPase"/>
</dbReference>
<dbReference type="Proteomes" id="UP000005307">
    <property type="component" value="Plasmid pOA307_63"/>
</dbReference>
<dbReference type="SUPFAM" id="SSF52540">
    <property type="entry name" value="P-loop containing nucleoside triphosphate hydrolases"/>
    <property type="match status" value="1"/>
</dbReference>
<evidence type="ECO:0000313" key="2">
    <source>
        <dbReference type="EMBL" id="AGI70220.1"/>
    </source>
</evidence>
<dbReference type="eggNOG" id="COG1192">
    <property type="taxonomic scope" value="Bacteria"/>
</dbReference>
<dbReference type="OrthoDB" id="9777757at2"/>
<dbReference type="Pfam" id="PF13614">
    <property type="entry name" value="AAA_31"/>
    <property type="match status" value="1"/>
</dbReference>
<dbReference type="PANTHER" id="PTHR13696:SF99">
    <property type="entry name" value="COBYRINIC ACID AC-DIAMIDE SYNTHASE"/>
    <property type="match status" value="1"/>
</dbReference>
<dbReference type="Gene3D" id="3.40.50.300">
    <property type="entry name" value="P-loop containing nucleotide triphosphate hydrolases"/>
    <property type="match status" value="1"/>
</dbReference>
<protein>
    <submittedName>
        <fullName evidence="2">Putative replication protein A</fullName>
    </submittedName>
</protein>
<dbReference type="InterPro" id="IPR017818">
    <property type="entry name" value="Plasmid_partition_RepA"/>
</dbReference>
<dbReference type="AlphaFoldDB" id="M9RK58"/>
<sequence length="401" mass="43783">MSGKRATMFKTAPISAASQSDVTEQMAARLKIALATHLAQVYAPDQRKSLRLFSATETSELLGVSGQFLRKCHSEGTLVEPVVNTGGRRSYSGDEIWAMRQALEVGSRSVGKYVPGRRKGDKLQVVQLMNFKGGSAKSTATIHLCHYLCLSGYRVLAVDLDPQGSLTGFCGLQTELEFDGLTIYDALRYEDPLPLSDVIIDTYFPGLDLAPARLILSEFETETAVNAGRGAAFFERLSNAIAPIEDNYDVVIIDSPPALGFLTLTGLFAATSVLVPMTPSMLDLASTQQFIEMTSAYLGVIEDTGVRIDHDFFSFLITRDDPSDIPSQQIVSLMRALFQERIIPSTALRSTAVGDASMLKMSIYEVARSDMTRSTYDRARKSMDAVGSDVADLVQQAWGRI</sequence>
<proteinExistence type="predicted"/>